<name>A0A381W7D3_9ZZZZ</name>
<evidence type="ECO:0000256" key="4">
    <source>
        <dbReference type="ARBA" id="ARBA00022801"/>
    </source>
</evidence>
<dbReference type="GO" id="GO:0003676">
    <property type="term" value="F:nucleic acid binding"/>
    <property type="evidence" value="ECO:0007669"/>
    <property type="project" value="InterPro"/>
</dbReference>
<evidence type="ECO:0000256" key="2">
    <source>
        <dbReference type="ARBA" id="ARBA00022723"/>
    </source>
</evidence>
<dbReference type="GO" id="GO:0004519">
    <property type="term" value="F:endonuclease activity"/>
    <property type="evidence" value="ECO:0007669"/>
    <property type="project" value="UniProtKB-KW"/>
</dbReference>
<dbReference type="GO" id="GO:0046872">
    <property type="term" value="F:metal ion binding"/>
    <property type="evidence" value="ECO:0007669"/>
    <property type="project" value="UniProtKB-KW"/>
</dbReference>
<dbReference type="GO" id="GO:0016788">
    <property type="term" value="F:hydrolase activity, acting on ester bonds"/>
    <property type="evidence" value="ECO:0007669"/>
    <property type="project" value="InterPro"/>
</dbReference>
<accession>A0A381W7D3</accession>
<keyword evidence="1" id="KW-0540">Nuclease</keyword>
<dbReference type="AlphaFoldDB" id="A0A381W7D3"/>
<keyword evidence="2" id="KW-0479">Metal-binding</keyword>
<keyword evidence="4" id="KW-0378">Hydrolase</keyword>
<dbReference type="InterPro" id="IPR008947">
    <property type="entry name" value="PLipase_C/P1_nuclease_dom_sf"/>
</dbReference>
<organism evidence="7">
    <name type="scientific">marine metagenome</name>
    <dbReference type="NCBI Taxonomy" id="408172"/>
    <lineage>
        <taxon>unclassified sequences</taxon>
        <taxon>metagenomes</taxon>
        <taxon>ecological metagenomes</taxon>
    </lineage>
</organism>
<dbReference type="Gene3D" id="1.10.575.10">
    <property type="entry name" value="P1 Nuclease"/>
    <property type="match status" value="1"/>
</dbReference>
<dbReference type="EMBL" id="UINC01010927">
    <property type="protein sequence ID" value="SVA48424.1"/>
    <property type="molecule type" value="Genomic_DNA"/>
</dbReference>
<evidence type="ECO:0000256" key="3">
    <source>
        <dbReference type="ARBA" id="ARBA00022759"/>
    </source>
</evidence>
<dbReference type="InterPro" id="IPR003154">
    <property type="entry name" value="S1/P1nuclease"/>
</dbReference>
<protein>
    <recommendedName>
        <fullName evidence="8">S1/P1 Nuclease</fullName>
    </recommendedName>
</protein>
<evidence type="ECO:0000256" key="6">
    <source>
        <dbReference type="ARBA" id="ARBA00023180"/>
    </source>
</evidence>
<dbReference type="SUPFAM" id="SSF48537">
    <property type="entry name" value="Phospholipase C/P1 nuclease"/>
    <property type="match status" value="1"/>
</dbReference>
<sequence length="249" mass="29061">MKNIYSILFICSYLYGWGNTGHRVIGKVAEDRLSNKAKREITKIMGHHDLAYLSFWGDEIRSDPKWKHASTWHYATIPDGENYVKGKHRGAIIEKIEEFSKAAASAATESKEKQQALKWLVHLVGDLHQPLHVGNGKDRGANSVKLKWFNEPTNLHRVWDEKLLDYQNLSYTEYANFLKLKFDENTCRKWLVGDLISFAHESRDYRKICYEFDGDNLDYKYTFKTRPLLDMRLMQAGIRLAALLNKIFK</sequence>
<dbReference type="CDD" id="cd11010">
    <property type="entry name" value="S1-P1_nuclease"/>
    <property type="match status" value="1"/>
</dbReference>
<keyword evidence="5" id="KW-1015">Disulfide bond</keyword>
<gene>
    <name evidence="7" type="ORF">METZ01_LOCUS101278</name>
</gene>
<evidence type="ECO:0008006" key="8">
    <source>
        <dbReference type="Google" id="ProtNLM"/>
    </source>
</evidence>
<dbReference type="GO" id="GO:0006308">
    <property type="term" value="P:DNA catabolic process"/>
    <property type="evidence" value="ECO:0007669"/>
    <property type="project" value="InterPro"/>
</dbReference>
<dbReference type="PANTHER" id="PTHR33146:SF26">
    <property type="entry name" value="ENDONUCLEASE 4"/>
    <property type="match status" value="1"/>
</dbReference>
<evidence type="ECO:0000313" key="7">
    <source>
        <dbReference type="EMBL" id="SVA48424.1"/>
    </source>
</evidence>
<keyword evidence="6" id="KW-0325">Glycoprotein</keyword>
<dbReference type="PANTHER" id="PTHR33146">
    <property type="entry name" value="ENDONUCLEASE 4"/>
    <property type="match status" value="1"/>
</dbReference>
<proteinExistence type="predicted"/>
<evidence type="ECO:0000256" key="1">
    <source>
        <dbReference type="ARBA" id="ARBA00022722"/>
    </source>
</evidence>
<evidence type="ECO:0000256" key="5">
    <source>
        <dbReference type="ARBA" id="ARBA00023157"/>
    </source>
</evidence>
<keyword evidence="3" id="KW-0255">Endonuclease</keyword>
<reference evidence="7" key="1">
    <citation type="submission" date="2018-05" db="EMBL/GenBank/DDBJ databases">
        <authorList>
            <person name="Lanie J.A."/>
            <person name="Ng W.-L."/>
            <person name="Kazmierczak K.M."/>
            <person name="Andrzejewski T.M."/>
            <person name="Davidsen T.M."/>
            <person name="Wayne K.J."/>
            <person name="Tettelin H."/>
            <person name="Glass J.I."/>
            <person name="Rusch D."/>
            <person name="Podicherti R."/>
            <person name="Tsui H.-C.T."/>
            <person name="Winkler M.E."/>
        </authorList>
    </citation>
    <scope>NUCLEOTIDE SEQUENCE</scope>
</reference>
<dbReference type="Pfam" id="PF02265">
    <property type="entry name" value="S1-P1_nuclease"/>
    <property type="match status" value="1"/>
</dbReference>